<proteinExistence type="predicted"/>
<dbReference type="Proteomes" id="UP000817854">
    <property type="component" value="Unassembled WGS sequence"/>
</dbReference>
<gene>
    <name evidence="1" type="ORF">FIA58_008115</name>
</gene>
<dbReference type="Pfam" id="PF12099">
    <property type="entry name" value="DUF3575"/>
    <property type="match status" value="1"/>
</dbReference>
<evidence type="ECO:0000313" key="2">
    <source>
        <dbReference type="Proteomes" id="UP000817854"/>
    </source>
</evidence>
<name>A0ABX0IPA8_9FLAO</name>
<evidence type="ECO:0000313" key="1">
    <source>
        <dbReference type="EMBL" id="NHN25640.1"/>
    </source>
</evidence>
<dbReference type="InterPro" id="IPR021958">
    <property type="entry name" value="DUF3575"/>
</dbReference>
<sequence>MNLSSKKVQISLLFLFLLSTVLFSNGQTNLKVNVFYAIAAVPNLGIETKLGKHTSFQIDVTTSFWESINTAPQKFVLLFPEFRYYTKEFGKGFYIGTHIGGGSYKLQKYNYWSTDFYQKGYNIMYGITTGYQFLINKKWYLEVFIGGGSSQGYYKGYKISTNERYDGADKFNKSGEWILYRGGLMLVYQL</sequence>
<reference evidence="1 2" key="2">
    <citation type="submission" date="2019-05" db="EMBL/GenBank/DDBJ databases">
        <authorList>
            <person name="Lianzixin W."/>
        </authorList>
    </citation>
    <scope>NUCLEOTIDE SEQUENCE [LARGE SCALE GENOMIC DNA]</scope>
    <source>
        <strain evidence="1 2">EC11</strain>
    </source>
</reference>
<dbReference type="RefSeq" id="WP_140961978.1">
    <property type="nucleotide sequence ID" value="NZ_VEVQ02000004.1"/>
</dbReference>
<reference evidence="2" key="1">
    <citation type="submission" date="2019-05" db="EMBL/GenBank/DDBJ databases">
        <title>Flavobacterium profundi sp. nov., isolated from a deep-sea seamount.</title>
        <authorList>
            <person name="Zhang D.-C."/>
        </authorList>
    </citation>
    <scope>NUCLEOTIDE SEQUENCE [LARGE SCALE GENOMIC DNA]</scope>
    <source>
        <strain evidence="2">EC11</strain>
    </source>
</reference>
<accession>A0ABX0IPA8</accession>
<dbReference type="EMBL" id="VEVQ02000004">
    <property type="protein sequence ID" value="NHN25640.1"/>
    <property type="molecule type" value="Genomic_DNA"/>
</dbReference>
<comment type="caution">
    <text evidence="1">The sequence shown here is derived from an EMBL/GenBank/DDBJ whole genome shotgun (WGS) entry which is preliminary data.</text>
</comment>
<keyword evidence="2" id="KW-1185">Reference proteome</keyword>
<organism evidence="1 2">
    <name type="scientific">Flavobacterium jejuense</name>
    <dbReference type="NCBI Taxonomy" id="1544455"/>
    <lineage>
        <taxon>Bacteria</taxon>
        <taxon>Pseudomonadati</taxon>
        <taxon>Bacteroidota</taxon>
        <taxon>Flavobacteriia</taxon>
        <taxon>Flavobacteriales</taxon>
        <taxon>Flavobacteriaceae</taxon>
        <taxon>Flavobacterium</taxon>
    </lineage>
</organism>
<reference evidence="1 2" key="3">
    <citation type="submission" date="2020-02" db="EMBL/GenBank/DDBJ databases">
        <title>Flavobacterium profundi sp. nov., isolated from a deep-sea seamount.</title>
        <authorList>
            <person name="Zhang D.-C."/>
        </authorList>
    </citation>
    <scope>NUCLEOTIDE SEQUENCE [LARGE SCALE GENOMIC DNA]</scope>
    <source>
        <strain evidence="1 2">EC11</strain>
    </source>
</reference>
<protein>
    <submittedName>
        <fullName evidence="1">DUF3575 domain-containing protein</fullName>
    </submittedName>
</protein>